<evidence type="ECO:0000313" key="11">
    <source>
        <dbReference type="WBParaSite" id="L893_g28146.t1"/>
    </source>
</evidence>
<evidence type="ECO:0000313" key="10">
    <source>
        <dbReference type="Proteomes" id="UP000095287"/>
    </source>
</evidence>
<feature type="chain" id="PRO_5009313686" evidence="8">
    <location>
        <begin position="21"/>
        <end position="688"/>
    </location>
</feature>
<dbReference type="GO" id="GO:0008013">
    <property type="term" value="F:beta-catenin binding"/>
    <property type="evidence" value="ECO:0007669"/>
    <property type="project" value="TreeGrafter"/>
</dbReference>
<keyword evidence="7" id="KW-0812">Transmembrane</keyword>
<dbReference type="PROSITE" id="PS00232">
    <property type="entry name" value="CADHERIN_1"/>
    <property type="match status" value="1"/>
</dbReference>
<dbReference type="GO" id="GO:0016342">
    <property type="term" value="C:catenin complex"/>
    <property type="evidence" value="ECO:0007669"/>
    <property type="project" value="TreeGrafter"/>
</dbReference>
<dbReference type="GO" id="GO:0005509">
    <property type="term" value="F:calcium ion binding"/>
    <property type="evidence" value="ECO:0007669"/>
    <property type="project" value="UniProtKB-UniRule"/>
</dbReference>
<dbReference type="InterPro" id="IPR020894">
    <property type="entry name" value="Cadherin_CS"/>
</dbReference>
<comment type="subcellular location">
    <subcellularLocation>
        <location evidence="1">Membrane</location>
    </subcellularLocation>
</comment>
<dbReference type="SUPFAM" id="SSF49313">
    <property type="entry name" value="Cadherin-like"/>
    <property type="match status" value="4"/>
</dbReference>
<keyword evidence="4 7" id="KW-0472">Membrane</keyword>
<evidence type="ECO:0000256" key="3">
    <source>
        <dbReference type="ARBA" id="ARBA00022837"/>
    </source>
</evidence>
<dbReference type="AlphaFoldDB" id="A0A1I7ZMX2"/>
<dbReference type="InterPro" id="IPR015919">
    <property type="entry name" value="Cadherin-like_sf"/>
</dbReference>
<dbReference type="Proteomes" id="UP000095287">
    <property type="component" value="Unplaced"/>
</dbReference>
<evidence type="ECO:0000256" key="4">
    <source>
        <dbReference type="ARBA" id="ARBA00023136"/>
    </source>
</evidence>
<keyword evidence="7" id="KW-1133">Transmembrane helix</keyword>
<evidence type="ECO:0000256" key="1">
    <source>
        <dbReference type="ARBA" id="ARBA00004370"/>
    </source>
</evidence>
<evidence type="ECO:0000256" key="8">
    <source>
        <dbReference type="SAM" id="SignalP"/>
    </source>
</evidence>
<feature type="domain" description="Cadherin" evidence="9">
    <location>
        <begin position="486"/>
        <end position="576"/>
    </location>
</feature>
<feature type="domain" description="Cadherin" evidence="9">
    <location>
        <begin position="176"/>
        <end position="281"/>
    </location>
</feature>
<dbReference type="GO" id="GO:0007156">
    <property type="term" value="P:homophilic cell adhesion via plasma membrane adhesion molecules"/>
    <property type="evidence" value="ECO:0007669"/>
    <property type="project" value="InterPro"/>
</dbReference>
<organism evidence="10 11">
    <name type="scientific">Steinernema glaseri</name>
    <dbReference type="NCBI Taxonomy" id="37863"/>
    <lineage>
        <taxon>Eukaryota</taxon>
        <taxon>Metazoa</taxon>
        <taxon>Ecdysozoa</taxon>
        <taxon>Nematoda</taxon>
        <taxon>Chromadorea</taxon>
        <taxon>Rhabditida</taxon>
        <taxon>Tylenchina</taxon>
        <taxon>Panagrolaimomorpha</taxon>
        <taxon>Strongyloidoidea</taxon>
        <taxon>Steinernematidae</taxon>
        <taxon>Steinernema</taxon>
    </lineage>
</organism>
<evidence type="ECO:0000259" key="9">
    <source>
        <dbReference type="PROSITE" id="PS50268"/>
    </source>
</evidence>
<protein>
    <submittedName>
        <fullName evidence="11">CA domain-containing protein</fullName>
    </submittedName>
</protein>
<keyword evidence="10" id="KW-1185">Reference proteome</keyword>
<keyword evidence="3 5" id="KW-0106">Calcium</keyword>
<feature type="transmembrane region" description="Helical" evidence="7">
    <location>
        <begin position="570"/>
        <end position="592"/>
    </location>
</feature>
<proteinExistence type="predicted"/>
<keyword evidence="8" id="KW-0732">Signal</keyword>
<dbReference type="Pfam" id="PF00028">
    <property type="entry name" value="Cadherin"/>
    <property type="match status" value="2"/>
</dbReference>
<feature type="domain" description="Cadherin" evidence="9">
    <location>
        <begin position="376"/>
        <end position="471"/>
    </location>
</feature>
<sequence length="688" mass="76130">MVPSTLEGLLLALLLSLTRGCLLENDRSAVYVSVFEDLKIGEPLAELPVLGRSFGPDATIQLTLAPGQEDLVELDAAKKTLLLRRELDREKASKQSQGLNHYHMIRIGGFSEILLYPLTQSLSLLVSQDLTALLQGPNRLEVVVQCRSLDDKTFPQVNISTFVSVKDVNDNAPRFYQKSYRIEVPEELPNGTVVFVDFEADDDDQAGPNSFINYRITRGAEYLVIPSPDRPVVTVAGRIDFEKLRHFEAEIEASDSGSPQLRATVPLHVTVLDVDDQNPVFGSPSYYANSMEGNAFEILPEPIKAKDGDTLNASVQYELSGAHHESFTIDSEGIVRLVNDSHVATTLLVHAYETERPERRTTAMLRIAEQSSIEFEHSLYSIRLTSSMPVDAELLRVKATSSSGTARLRYSILNDEGAVLRVEERTGRIFLRSPLTAEKYAFKISATDGKTRGWSRLELSVDQSNSHLPEFDQPEYFLEMKNANLIGQVRATDEDSGDTVVYRLLNFHSMFEIDEDGMLSRRSAFSSSFDLNRQPDVYELVVLAEDTVGHRQFVSVVVTALHGTVISTTALLAVGIFALLIVLFVIIVYTVIRRCVSCFSRARRNKVCWMSKTGDNGVVLSGSVPTEIESRTVSSSSSSKFPTSDEKDRDAMDVYATTSVASPSRVRGAHLVPVTVATARGGPPTIYF</sequence>
<name>A0A1I7ZMX2_9BILA</name>
<evidence type="ECO:0000256" key="5">
    <source>
        <dbReference type="PROSITE-ProRule" id="PRU00043"/>
    </source>
</evidence>
<evidence type="ECO:0000256" key="6">
    <source>
        <dbReference type="SAM" id="MobiDB-lite"/>
    </source>
</evidence>
<dbReference type="GO" id="GO:0045296">
    <property type="term" value="F:cadherin binding"/>
    <property type="evidence" value="ECO:0007669"/>
    <property type="project" value="TreeGrafter"/>
</dbReference>
<dbReference type="PROSITE" id="PS50268">
    <property type="entry name" value="CADHERIN_2"/>
    <property type="match status" value="3"/>
</dbReference>
<dbReference type="PANTHER" id="PTHR24027:SF438">
    <property type="entry name" value="CADHERIN 23"/>
    <property type="match status" value="1"/>
</dbReference>
<dbReference type="Gene3D" id="2.60.40.60">
    <property type="entry name" value="Cadherins"/>
    <property type="match status" value="5"/>
</dbReference>
<feature type="region of interest" description="Disordered" evidence="6">
    <location>
        <begin position="630"/>
        <end position="649"/>
    </location>
</feature>
<accession>A0A1I7ZMX2</accession>
<dbReference type="InterPro" id="IPR039808">
    <property type="entry name" value="Cadherin"/>
</dbReference>
<dbReference type="CDD" id="cd11304">
    <property type="entry name" value="Cadherin_repeat"/>
    <property type="match status" value="2"/>
</dbReference>
<dbReference type="GO" id="GO:0016477">
    <property type="term" value="P:cell migration"/>
    <property type="evidence" value="ECO:0007669"/>
    <property type="project" value="TreeGrafter"/>
</dbReference>
<reference evidence="11" key="1">
    <citation type="submission" date="2016-11" db="UniProtKB">
        <authorList>
            <consortium name="WormBaseParasite"/>
        </authorList>
    </citation>
    <scope>IDENTIFICATION</scope>
</reference>
<keyword evidence="2" id="KW-0677">Repeat</keyword>
<dbReference type="WBParaSite" id="L893_g28146.t1">
    <property type="protein sequence ID" value="L893_g28146.t1"/>
    <property type="gene ID" value="L893_g28146"/>
</dbReference>
<dbReference type="FunFam" id="2.60.40.60:FF:000104">
    <property type="entry name" value="cadherin-23 isoform X1"/>
    <property type="match status" value="1"/>
</dbReference>
<dbReference type="PANTHER" id="PTHR24027">
    <property type="entry name" value="CADHERIN-23"/>
    <property type="match status" value="1"/>
</dbReference>
<feature type="signal peptide" evidence="8">
    <location>
        <begin position="1"/>
        <end position="20"/>
    </location>
</feature>
<dbReference type="SMART" id="SM00112">
    <property type="entry name" value="CA"/>
    <property type="match status" value="3"/>
</dbReference>
<evidence type="ECO:0000256" key="2">
    <source>
        <dbReference type="ARBA" id="ARBA00022737"/>
    </source>
</evidence>
<dbReference type="InterPro" id="IPR002126">
    <property type="entry name" value="Cadherin-like_dom"/>
</dbReference>
<dbReference type="PRINTS" id="PR00205">
    <property type="entry name" value="CADHERIN"/>
</dbReference>
<evidence type="ECO:0000256" key="7">
    <source>
        <dbReference type="SAM" id="Phobius"/>
    </source>
</evidence>